<dbReference type="GO" id="GO:0031267">
    <property type="term" value="F:small GTPase binding"/>
    <property type="evidence" value="ECO:0007669"/>
    <property type="project" value="InterPro"/>
</dbReference>
<organism evidence="1 2">
    <name type="scientific">Globodera pallida</name>
    <name type="common">Potato cyst nematode worm</name>
    <name type="synonym">Heterodera pallida</name>
    <dbReference type="NCBI Taxonomy" id="36090"/>
    <lineage>
        <taxon>Eukaryota</taxon>
        <taxon>Metazoa</taxon>
        <taxon>Ecdysozoa</taxon>
        <taxon>Nematoda</taxon>
        <taxon>Chromadorea</taxon>
        <taxon>Rhabditida</taxon>
        <taxon>Tylenchina</taxon>
        <taxon>Tylenchomorpha</taxon>
        <taxon>Tylenchoidea</taxon>
        <taxon>Heteroderidae</taxon>
        <taxon>Heteroderinae</taxon>
        <taxon>Globodera</taxon>
    </lineage>
</organism>
<evidence type="ECO:0000313" key="2">
    <source>
        <dbReference type="WBParaSite" id="GPLIN_001418300"/>
    </source>
</evidence>
<reference evidence="2" key="3">
    <citation type="submission" date="2016-06" db="UniProtKB">
        <authorList>
            <consortium name="WormBaseParasite"/>
        </authorList>
    </citation>
    <scope>IDENTIFICATION</scope>
</reference>
<sequence>MFSKLTTVDRFCGEFRLLCHPEKRNDFVSESLLLLLGKLLNMFLVLDALKDMKASTKNDLSTFRRASQFASHNSHTLSLFLANQNSIKQLLRKEIQKMDGHEELLADLINISSHFYENKMYISPDQRHAHIKVIAFCLYLMDLEVYTRLDQKKRISIQKLDKIFNSIEVVPLFGGMNILPFSFVKQCRNARQCGPNGQCKCYDSAKWPLSNNESERCHVDIVQRLPHIREQHDDFVTNLSRIRNEISVYNRVGPSNDGENREMANLVLSGLQLLCGWTCDVVETVAWKLLNPTNQRRNADCPDNAETYELATKYNYTGHEKAAIIEEAVQRGYEAAMDELQTVGIDATYARFDMCMPPHFVRADGPSYTAAVVAAILSLFMQRRVRADSAVR</sequence>
<accession>A0A183CMS7</accession>
<dbReference type="InterPro" id="IPR014721">
    <property type="entry name" value="Ribsml_uS5_D2-typ_fold_subgr"/>
</dbReference>
<proteinExistence type="predicted"/>
<dbReference type="Pfam" id="PF05994">
    <property type="entry name" value="FragX_IP"/>
    <property type="match status" value="1"/>
</dbReference>
<protein>
    <submittedName>
        <fullName evidence="2">Transferrin-like domain-containing protein</fullName>
    </submittedName>
</protein>
<dbReference type="WBParaSite" id="GPLIN_001418300">
    <property type="protein sequence ID" value="GPLIN_001418300"/>
    <property type="gene ID" value="GPLIN_001418300"/>
</dbReference>
<keyword evidence="1" id="KW-1185">Reference proteome</keyword>
<evidence type="ECO:0000313" key="1">
    <source>
        <dbReference type="Proteomes" id="UP000050741"/>
    </source>
</evidence>
<dbReference type="GO" id="GO:0030833">
    <property type="term" value="P:regulation of actin filament polymerization"/>
    <property type="evidence" value="ECO:0007669"/>
    <property type="project" value="InterPro"/>
</dbReference>
<name>A0A183CMS7_GLOPA</name>
<dbReference type="Proteomes" id="UP000050741">
    <property type="component" value="Unassembled WGS sequence"/>
</dbReference>
<dbReference type="PANTHER" id="PTHR12195">
    <property type="entry name" value="CYTOPLASMIC FMR1-INTERACTING PROTEIN-RELATED"/>
    <property type="match status" value="1"/>
</dbReference>
<dbReference type="InterPro" id="IPR008081">
    <property type="entry name" value="Cytoplasmic_FMR1-int"/>
</dbReference>
<dbReference type="AlphaFoldDB" id="A0A183CMS7"/>
<reference evidence="1" key="2">
    <citation type="submission" date="2014-05" db="EMBL/GenBank/DDBJ databases">
        <title>The genome and life-stage specific transcriptomes of Globodera pallida elucidate key aspects of plant parasitism by a cyst nematode.</title>
        <authorList>
            <person name="Cotton J.A."/>
            <person name="Lilley C.J."/>
            <person name="Jones L.M."/>
            <person name="Kikuchi T."/>
            <person name="Reid A.J."/>
            <person name="Thorpe P."/>
            <person name="Tsai I.J."/>
            <person name="Beasley H."/>
            <person name="Blok V."/>
            <person name="Cock P.J.A."/>
            <person name="Van den Akker S.E."/>
            <person name="Holroyd N."/>
            <person name="Hunt M."/>
            <person name="Mantelin S."/>
            <person name="Naghra H."/>
            <person name="Pain A."/>
            <person name="Palomares-Rius J.E."/>
            <person name="Zarowiecki M."/>
            <person name="Berriman M."/>
            <person name="Jones J.T."/>
            <person name="Urwin P.E."/>
        </authorList>
    </citation>
    <scope>NUCLEOTIDE SEQUENCE [LARGE SCALE GENOMIC DNA]</scope>
    <source>
        <strain evidence="1">Lindley</strain>
    </source>
</reference>
<dbReference type="PIRSF" id="PIRSF008153">
    <property type="entry name" value="FMR1_interacting"/>
    <property type="match status" value="1"/>
</dbReference>
<dbReference type="PRINTS" id="PR01698">
    <property type="entry name" value="CYTOFMRPINTP"/>
</dbReference>
<dbReference type="Gene3D" id="3.30.230.10">
    <property type="match status" value="1"/>
</dbReference>
<reference evidence="1" key="1">
    <citation type="submission" date="2013-12" db="EMBL/GenBank/DDBJ databases">
        <authorList>
            <person name="Aslett M."/>
        </authorList>
    </citation>
    <scope>NUCLEOTIDE SEQUENCE [LARGE SCALE GENOMIC DNA]</scope>
    <source>
        <strain evidence="1">Lindley</strain>
    </source>
</reference>